<reference evidence="5 6" key="1">
    <citation type="journal article" date="2019" name="Syst. Appl. Microbiol.">
        <title>Polyphasic characterization of two novel Lactobacillus spp. isolated from blown salami packages: Description of Lactobacillus halodurans sp. nov. and Lactobacillus salsicarnum sp. nov.</title>
        <authorList>
            <person name="Schuster J.A."/>
            <person name="Klingl A."/>
            <person name="Vogel R.F."/>
            <person name="Ehrmann M.A."/>
        </authorList>
    </citation>
    <scope>NUCLEOTIDE SEQUENCE [LARGE SCALE GENOMIC DNA]</scope>
    <source>
        <strain evidence="3 6">TMW 1.2098</strain>
        <strain evidence="4 5">TMW 1.2118</strain>
    </source>
</reference>
<name>A0A5P0ZF05_9LACO</name>
<evidence type="ECO:0000259" key="2">
    <source>
        <dbReference type="Pfam" id="PF20691"/>
    </source>
</evidence>
<comment type="caution">
    <text evidence="4">The sequence shown here is derived from an EMBL/GenBank/DDBJ whole genome shotgun (WGS) entry which is preliminary data.</text>
</comment>
<dbReference type="Pfam" id="PF20691">
    <property type="entry name" value="TAGT"/>
    <property type="match status" value="1"/>
</dbReference>
<protein>
    <recommendedName>
        <fullName evidence="2">TET-Associated Glycosyltransferase domain-containing protein</fullName>
    </recommendedName>
</protein>
<gene>
    <name evidence="4" type="ORF">FHL02_01260</name>
    <name evidence="3" type="ORF">FHL03_02010</name>
</gene>
<dbReference type="Proteomes" id="UP000436655">
    <property type="component" value="Unassembled WGS sequence"/>
</dbReference>
<sequence>MKDSEVLVGIISGKRPGGVKERPTEKYKFDFDTKIFSNNSDGYKTDLDIENVPPEFEAEYKERFKTSDLAYYAPMNRSWAIKYAKDHGYKYLIQLDDNMVHFEIRYKLKSGKYYVASDSSDDLHKQMPNDMIKYLIKVLENTNAGMTGMDMQGTSTPSGYFLKERYVYSCLVMKLSAIPDDFQGDFEDDIEFRYKLKQRHTPTIQVPMFRYTKTAQRASKAKTSDDSSGNRAAYDKI</sequence>
<evidence type="ECO:0000313" key="5">
    <source>
        <dbReference type="Proteomes" id="UP000380386"/>
    </source>
</evidence>
<dbReference type="EMBL" id="VDFM01000001">
    <property type="protein sequence ID" value="MQS51641.1"/>
    <property type="molecule type" value="Genomic_DNA"/>
</dbReference>
<organism evidence="4 5">
    <name type="scientific">Companilactobacillus mishanensis</name>
    <dbReference type="NCBI Taxonomy" id="2486008"/>
    <lineage>
        <taxon>Bacteria</taxon>
        <taxon>Bacillati</taxon>
        <taxon>Bacillota</taxon>
        <taxon>Bacilli</taxon>
        <taxon>Lactobacillales</taxon>
        <taxon>Lactobacillaceae</taxon>
        <taxon>Companilactobacillus</taxon>
    </lineage>
</organism>
<dbReference type="InterPro" id="IPR049100">
    <property type="entry name" value="TAGT"/>
</dbReference>
<dbReference type="RefSeq" id="WP_153381718.1">
    <property type="nucleotide sequence ID" value="NZ_VDFM01000001.1"/>
</dbReference>
<evidence type="ECO:0000313" key="3">
    <source>
        <dbReference type="EMBL" id="MQS44256.1"/>
    </source>
</evidence>
<proteinExistence type="predicted"/>
<dbReference type="AlphaFoldDB" id="A0A5P0ZF05"/>
<evidence type="ECO:0000313" key="6">
    <source>
        <dbReference type="Proteomes" id="UP000436655"/>
    </source>
</evidence>
<accession>A0A5P0ZF05</accession>
<reference evidence="3" key="2">
    <citation type="submission" date="2019-05" db="EMBL/GenBank/DDBJ databases">
        <authorList>
            <person name="Schuster J.A."/>
            <person name="Ehrmann M.A."/>
        </authorList>
    </citation>
    <scope>NUCLEOTIDE SEQUENCE</scope>
    <source>
        <strain evidence="3">TMW 1.2098</strain>
    </source>
</reference>
<dbReference type="EMBL" id="VDFN01000001">
    <property type="protein sequence ID" value="MQS44256.1"/>
    <property type="molecule type" value="Genomic_DNA"/>
</dbReference>
<keyword evidence="6" id="KW-1185">Reference proteome</keyword>
<feature type="region of interest" description="Disordered" evidence="1">
    <location>
        <begin position="215"/>
        <end position="237"/>
    </location>
</feature>
<evidence type="ECO:0000313" key="4">
    <source>
        <dbReference type="EMBL" id="MQS51641.1"/>
    </source>
</evidence>
<evidence type="ECO:0000256" key="1">
    <source>
        <dbReference type="SAM" id="MobiDB-lite"/>
    </source>
</evidence>
<dbReference type="Proteomes" id="UP000380386">
    <property type="component" value="Unassembled WGS sequence"/>
</dbReference>
<feature type="domain" description="TET-Associated Glycosyltransferase" evidence="2">
    <location>
        <begin position="76"/>
        <end position="215"/>
    </location>
</feature>